<proteinExistence type="predicted"/>
<reference evidence="3" key="1">
    <citation type="submission" date="2014-03" db="EMBL/GenBank/DDBJ databases">
        <authorList>
            <person name="Aksoy S."/>
            <person name="Warren W."/>
            <person name="Wilson R.K."/>
        </authorList>
    </citation>
    <scope>NUCLEOTIDE SEQUENCE [LARGE SCALE GENOMIC DNA]</scope>
    <source>
        <strain evidence="3">IAEA</strain>
    </source>
</reference>
<feature type="transmembrane region" description="Helical" evidence="1">
    <location>
        <begin position="63"/>
        <end position="87"/>
    </location>
</feature>
<dbReference type="Proteomes" id="UP000092445">
    <property type="component" value="Unassembled WGS sequence"/>
</dbReference>
<name>A0A1B0AFU4_GLOPL</name>
<keyword evidence="1" id="KW-1133">Transmembrane helix</keyword>
<keyword evidence="1" id="KW-0812">Transmembrane</keyword>
<evidence type="ECO:0000313" key="3">
    <source>
        <dbReference type="Proteomes" id="UP000092445"/>
    </source>
</evidence>
<accession>A0A1B0AFU4</accession>
<evidence type="ECO:0000313" key="2">
    <source>
        <dbReference type="EnsemblMetazoa" id="GPAI044314-PA"/>
    </source>
</evidence>
<feature type="transmembrane region" description="Helical" evidence="1">
    <location>
        <begin position="20"/>
        <end position="43"/>
    </location>
</feature>
<dbReference type="VEuPathDB" id="VectorBase:GPAI044314"/>
<keyword evidence="3" id="KW-1185">Reference proteome</keyword>
<dbReference type="AlphaFoldDB" id="A0A1B0AFU4"/>
<evidence type="ECO:0008006" key="4">
    <source>
        <dbReference type="Google" id="ProtNLM"/>
    </source>
</evidence>
<organism evidence="2 3">
    <name type="scientific">Glossina pallidipes</name>
    <name type="common">Tsetse fly</name>
    <dbReference type="NCBI Taxonomy" id="7398"/>
    <lineage>
        <taxon>Eukaryota</taxon>
        <taxon>Metazoa</taxon>
        <taxon>Ecdysozoa</taxon>
        <taxon>Arthropoda</taxon>
        <taxon>Hexapoda</taxon>
        <taxon>Insecta</taxon>
        <taxon>Pterygota</taxon>
        <taxon>Neoptera</taxon>
        <taxon>Endopterygota</taxon>
        <taxon>Diptera</taxon>
        <taxon>Brachycera</taxon>
        <taxon>Muscomorpha</taxon>
        <taxon>Hippoboscoidea</taxon>
        <taxon>Glossinidae</taxon>
        <taxon>Glossina</taxon>
    </lineage>
</organism>
<evidence type="ECO:0000256" key="1">
    <source>
        <dbReference type="SAM" id="Phobius"/>
    </source>
</evidence>
<keyword evidence="1" id="KW-0472">Membrane</keyword>
<reference evidence="2" key="2">
    <citation type="submission" date="2020-05" db="UniProtKB">
        <authorList>
            <consortium name="EnsemblMetazoa"/>
        </authorList>
    </citation>
    <scope>IDENTIFICATION</scope>
    <source>
        <strain evidence="2">IAEA</strain>
    </source>
</reference>
<feature type="transmembrane region" description="Helical" evidence="1">
    <location>
        <begin position="136"/>
        <end position="156"/>
    </location>
</feature>
<dbReference type="EnsemblMetazoa" id="GPAI044314-RA">
    <property type="protein sequence ID" value="GPAI044314-PA"/>
    <property type="gene ID" value="GPAI044314"/>
</dbReference>
<protein>
    <recommendedName>
        <fullName evidence="4">Transmembrane protein</fullName>
    </recommendedName>
</protein>
<sequence length="169" mass="17734">MDVVVVTLFVVNANVSTTAISTLLSLSTGIAVFVFVSLVPGTALNSFTKSGLPSSLLQLKFKFAFFCSVRLVAFTCIVVGIIAHAFVNVTAAVSCSDIDSKAFVVDAPESIELIVQVESKLVFRLELLLRAGGGDVFVFTFLVIMVSNGSIAATACGRSSLGRESKSTV</sequence>